<proteinExistence type="predicted"/>
<keyword evidence="3" id="KW-1185">Reference proteome</keyword>
<comment type="caution">
    <text evidence="2">The sequence shown here is derived from an EMBL/GenBank/DDBJ whole genome shotgun (WGS) entry which is preliminary data.</text>
</comment>
<evidence type="ECO:0000313" key="3">
    <source>
        <dbReference type="Proteomes" id="UP001140949"/>
    </source>
</evidence>
<dbReference type="AlphaFoldDB" id="A0AAX6EG48"/>
<dbReference type="EMBL" id="JANAVB010036818">
    <property type="protein sequence ID" value="KAJ6802938.1"/>
    <property type="molecule type" value="Genomic_DNA"/>
</dbReference>
<feature type="region of interest" description="Disordered" evidence="1">
    <location>
        <begin position="1"/>
        <end position="105"/>
    </location>
</feature>
<name>A0AAX6EG48_IRIPA</name>
<feature type="compositionally biased region" description="Low complexity" evidence="1">
    <location>
        <begin position="78"/>
        <end position="97"/>
    </location>
</feature>
<reference evidence="2" key="2">
    <citation type="submission" date="2023-04" db="EMBL/GenBank/DDBJ databases">
        <authorList>
            <person name="Bruccoleri R.E."/>
            <person name="Oakeley E.J."/>
            <person name="Faust A.-M."/>
            <person name="Dessus-Babus S."/>
            <person name="Altorfer M."/>
            <person name="Burckhardt D."/>
            <person name="Oertli M."/>
            <person name="Naumann U."/>
            <person name="Petersen F."/>
            <person name="Wong J."/>
        </authorList>
    </citation>
    <scope>NUCLEOTIDE SEQUENCE</scope>
    <source>
        <strain evidence="2">GSM-AAB239-AS_SAM_17_03QT</strain>
        <tissue evidence="2">Leaf</tissue>
    </source>
</reference>
<accession>A0AAX6EG48</accession>
<gene>
    <name evidence="2" type="ORF">M6B38_190315</name>
</gene>
<dbReference type="PANTHER" id="PTHR35318:SF2">
    <property type="entry name" value="OS08G0138900 PROTEIN"/>
    <property type="match status" value="1"/>
</dbReference>
<reference evidence="2" key="1">
    <citation type="journal article" date="2023" name="GigaByte">
        <title>Genome assembly of the bearded iris, Iris pallida Lam.</title>
        <authorList>
            <person name="Bruccoleri R.E."/>
            <person name="Oakeley E.J."/>
            <person name="Faust A.M.E."/>
            <person name="Altorfer M."/>
            <person name="Dessus-Babus S."/>
            <person name="Burckhardt D."/>
            <person name="Oertli M."/>
            <person name="Naumann U."/>
            <person name="Petersen F."/>
            <person name="Wong J."/>
        </authorList>
    </citation>
    <scope>NUCLEOTIDE SEQUENCE</scope>
    <source>
        <strain evidence="2">GSM-AAB239-AS_SAM_17_03QT</strain>
    </source>
</reference>
<dbReference type="Proteomes" id="UP001140949">
    <property type="component" value="Unassembled WGS sequence"/>
</dbReference>
<feature type="compositionally biased region" description="Low complexity" evidence="1">
    <location>
        <begin position="42"/>
        <end position="53"/>
    </location>
</feature>
<evidence type="ECO:0000256" key="1">
    <source>
        <dbReference type="SAM" id="MobiDB-lite"/>
    </source>
</evidence>
<organism evidence="2 3">
    <name type="scientific">Iris pallida</name>
    <name type="common">Sweet iris</name>
    <dbReference type="NCBI Taxonomy" id="29817"/>
    <lineage>
        <taxon>Eukaryota</taxon>
        <taxon>Viridiplantae</taxon>
        <taxon>Streptophyta</taxon>
        <taxon>Embryophyta</taxon>
        <taxon>Tracheophyta</taxon>
        <taxon>Spermatophyta</taxon>
        <taxon>Magnoliopsida</taxon>
        <taxon>Liliopsida</taxon>
        <taxon>Asparagales</taxon>
        <taxon>Iridaceae</taxon>
        <taxon>Iridoideae</taxon>
        <taxon>Irideae</taxon>
        <taxon>Iris</taxon>
    </lineage>
</organism>
<protein>
    <submittedName>
        <fullName evidence="2">Uncharacterized protein</fullName>
    </submittedName>
</protein>
<sequence>MRLLEFVPCGRRATSPEPEDVAAPPAPPSSTVEKEKRRRRSSAAAPAAAWRPSLGAISESGSALQAAKARTADRRAAPAKPAPRTTKPAPRTTKPAAVVARPRSDRDDIRHFSVPAFAPTAFMF</sequence>
<dbReference type="PANTHER" id="PTHR35318">
    <property type="entry name" value="BNAA10G08410D PROTEIN"/>
    <property type="match status" value="1"/>
</dbReference>
<evidence type="ECO:0000313" key="2">
    <source>
        <dbReference type="EMBL" id="KAJ6802938.1"/>
    </source>
</evidence>